<accession>D6WTM9</accession>
<dbReference type="PRINTS" id="PR00173">
    <property type="entry name" value="EDTRNSPORT"/>
</dbReference>
<gene>
    <name evidence="10" type="primary">AUGUSTUS-3.0.2_08606</name>
    <name evidence="10" type="ORF">TcasGA2_TC008606</name>
</gene>
<evidence type="ECO:0000256" key="1">
    <source>
        <dbReference type="ARBA" id="ARBA00004141"/>
    </source>
</evidence>
<dbReference type="InterPro" id="IPR050746">
    <property type="entry name" value="DAACS"/>
</dbReference>
<feature type="transmembrane region" description="Helical" evidence="9">
    <location>
        <begin position="90"/>
        <end position="111"/>
    </location>
</feature>
<dbReference type="InterPro" id="IPR018107">
    <property type="entry name" value="Na-dicarboxylate_symporter_CS"/>
</dbReference>
<organism evidence="10 11">
    <name type="scientific">Tribolium castaneum</name>
    <name type="common">Red flour beetle</name>
    <dbReference type="NCBI Taxonomy" id="7070"/>
    <lineage>
        <taxon>Eukaryota</taxon>
        <taxon>Metazoa</taxon>
        <taxon>Ecdysozoa</taxon>
        <taxon>Arthropoda</taxon>
        <taxon>Hexapoda</taxon>
        <taxon>Insecta</taxon>
        <taxon>Pterygota</taxon>
        <taxon>Neoptera</taxon>
        <taxon>Endopterygota</taxon>
        <taxon>Coleoptera</taxon>
        <taxon>Polyphaga</taxon>
        <taxon>Cucujiformia</taxon>
        <taxon>Tenebrionidae</taxon>
        <taxon>Tenebrionidae incertae sedis</taxon>
        <taxon>Tribolium</taxon>
    </lineage>
</organism>
<dbReference type="InParanoid" id="D6WTM9"/>
<keyword evidence="3 9" id="KW-0813">Transport</keyword>
<feature type="transmembrane region" description="Helical" evidence="9">
    <location>
        <begin position="53"/>
        <end position="78"/>
    </location>
</feature>
<dbReference type="PANTHER" id="PTHR11958:SF63">
    <property type="entry name" value="AMINO ACID TRANSPORTER"/>
    <property type="match status" value="1"/>
</dbReference>
<keyword evidence="7 9" id="KW-0472">Membrane</keyword>
<evidence type="ECO:0000256" key="7">
    <source>
        <dbReference type="ARBA" id="ARBA00023136"/>
    </source>
</evidence>
<keyword evidence="11" id="KW-1185">Reference proteome</keyword>
<dbReference type="eggNOG" id="KOG3787">
    <property type="taxonomic scope" value="Eukaryota"/>
</dbReference>
<dbReference type="Gene3D" id="1.10.3860.10">
    <property type="entry name" value="Sodium:dicarboxylate symporter"/>
    <property type="match status" value="1"/>
</dbReference>
<evidence type="ECO:0000256" key="9">
    <source>
        <dbReference type="RuleBase" id="RU361216"/>
    </source>
</evidence>
<dbReference type="InterPro" id="IPR001991">
    <property type="entry name" value="Na-dicarboxylate_symporter"/>
</dbReference>
<dbReference type="OrthoDB" id="5877963at2759"/>
<dbReference type="PhylomeDB" id="D6WTM9"/>
<keyword evidence="6 9" id="KW-1133">Transmembrane helix</keyword>
<evidence type="ECO:0000256" key="6">
    <source>
        <dbReference type="ARBA" id="ARBA00022989"/>
    </source>
</evidence>
<feature type="transmembrane region" description="Helical" evidence="9">
    <location>
        <begin position="12"/>
        <end position="33"/>
    </location>
</feature>
<name>D6WTM9_TRICA</name>
<dbReference type="EMBL" id="KQ971355">
    <property type="protein sequence ID" value="EFA05824.1"/>
    <property type="molecule type" value="Genomic_DNA"/>
</dbReference>
<evidence type="ECO:0000256" key="2">
    <source>
        <dbReference type="ARBA" id="ARBA00006148"/>
    </source>
</evidence>
<evidence type="ECO:0000313" key="11">
    <source>
        <dbReference type="Proteomes" id="UP000007266"/>
    </source>
</evidence>
<dbReference type="KEGG" id="tca:655094"/>
<keyword evidence="8" id="KW-0325">Glycoprotein</keyword>
<dbReference type="SUPFAM" id="SSF118215">
    <property type="entry name" value="Proton glutamate symport protein"/>
    <property type="match status" value="1"/>
</dbReference>
<dbReference type="GO" id="GO:0005886">
    <property type="term" value="C:plasma membrane"/>
    <property type="evidence" value="ECO:0000318"/>
    <property type="project" value="GO_Central"/>
</dbReference>
<dbReference type="PANTHER" id="PTHR11958">
    <property type="entry name" value="SODIUM/DICARBOXYLATE SYMPORTER-RELATED"/>
    <property type="match status" value="1"/>
</dbReference>
<feature type="transmembrane region" description="Helical" evidence="9">
    <location>
        <begin position="198"/>
        <end position="215"/>
    </location>
</feature>
<dbReference type="OMA" id="CARKNLG"/>
<proteinExistence type="inferred from homology"/>
<evidence type="ECO:0000313" key="10">
    <source>
        <dbReference type="EMBL" id="EFA05824.1"/>
    </source>
</evidence>
<sequence length="481" mass="52356">MSKWRTFVRNNLLTILTVVGVIAGTAVGCTLRTLSKGKWNQRETMYLMFPGEIFLRMLKSLIIPLLMSSIISAVGSLDLSLSKKIAFRSILYYATTTVSAVILGIILVVTIRPGAGGVAASVNELSKDEGLKRKVLTQDTLLDLIRNLFPPNLIQACVQQSQTILIQPKNFSGDADNVTSADLVHWPFKENYENTTNVLGLVVFSIVLGISLGQMGDSGKVLCDFFQTLSEAMMNITSWVIWISPLGVFFLVASKMVETDSFLDQLHRLSFYFATVLLGLVLHGFGTISLIYFIAVRRLPFKVIGQLSQVLATAFGTASSSATMPITIQTLDKMGLDPRITRFVIPVGATINMDGTALYEAVAAIFIAQLRNVEMSFGKTVAVCVTATAASIGAAGIPQAGLVTMVMVLDTVGLPAEEVINILAVDWLLDRFRTTINVMCDCIGARLVDLLSVGELDKITEMDRLNADPQELVEMSKDVHN</sequence>
<dbReference type="GO" id="GO:0015813">
    <property type="term" value="P:L-glutamate transmembrane transport"/>
    <property type="evidence" value="ECO:0000318"/>
    <property type="project" value="GO_Central"/>
</dbReference>
<keyword evidence="4 9" id="KW-0812">Transmembrane</keyword>
<evidence type="ECO:0000256" key="4">
    <source>
        <dbReference type="ARBA" id="ARBA00022692"/>
    </source>
</evidence>
<feature type="transmembrane region" description="Helical" evidence="9">
    <location>
        <begin position="236"/>
        <end position="257"/>
    </location>
</feature>
<dbReference type="Proteomes" id="UP000007266">
    <property type="component" value="Linkage group 7"/>
</dbReference>
<dbReference type="GO" id="GO:0005313">
    <property type="term" value="F:L-glutamate transmembrane transporter activity"/>
    <property type="evidence" value="ECO:0000318"/>
    <property type="project" value="GO_Central"/>
</dbReference>
<reference evidence="10 11" key="2">
    <citation type="journal article" date="2010" name="Nucleic Acids Res.">
        <title>BeetleBase in 2010: revisions to provide comprehensive genomic information for Tribolium castaneum.</title>
        <authorList>
            <person name="Kim H.S."/>
            <person name="Murphy T."/>
            <person name="Xia J."/>
            <person name="Caragea D."/>
            <person name="Park Y."/>
            <person name="Beeman R.W."/>
            <person name="Lorenzen M.D."/>
            <person name="Butcher S."/>
            <person name="Manak J.R."/>
            <person name="Brown S.J."/>
        </authorList>
    </citation>
    <scope>GENOME REANNOTATION</scope>
    <source>
        <strain evidence="10 11">Georgia GA2</strain>
    </source>
</reference>
<dbReference type="PROSITE" id="PS00714">
    <property type="entry name" value="NA_DICARBOXYL_SYMP_2"/>
    <property type="match status" value="1"/>
</dbReference>
<evidence type="ECO:0000256" key="8">
    <source>
        <dbReference type="ARBA" id="ARBA00023180"/>
    </source>
</evidence>
<dbReference type="FunCoup" id="D6WTM9">
    <property type="interactions" value="100"/>
</dbReference>
<protein>
    <recommendedName>
        <fullName evidence="9">Amino acid transporter</fullName>
    </recommendedName>
</protein>
<dbReference type="STRING" id="7070.D6WTM9"/>
<dbReference type="PROSITE" id="PS51257">
    <property type="entry name" value="PROKAR_LIPOPROTEIN"/>
    <property type="match status" value="1"/>
</dbReference>
<dbReference type="Pfam" id="PF00375">
    <property type="entry name" value="SDF"/>
    <property type="match status" value="1"/>
</dbReference>
<comment type="similarity">
    <text evidence="2 9">Belongs to the dicarboxylate/amino acid:cation symporter (DAACS) (TC 2.A.23) family.</text>
</comment>
<evidence type="ECO:0000256" key="3">
    <source>
        <dbReference type="ARBA" id="ARBA00022448"/>
    </source>
</evidence>
<keyword evidence="5 9" id="KW-0769">Symport</keyword>
<evidence type="ECO:0000256" key="5">
    <source>
        <dbReference type="ARBA" id="ARBA00022847"/>
    </source>
</evidence>
<feature type="transmembrane region" description="Helical" evidence="9">
    <location>
        <begin position="269"/>
        <end position="295"/>
    </location>
</feature>
<dbReference type="InterPro" id="IPR036458">
    <property type="entry name" value="Na:dicarbo_symporter_sf"/>
</dbReference>
<dbReference type="GO" id="GO:0015501">
    <property type="term" value="F:glutamate:sodium symporter activity"/>
    <property type="evidence" value="ECO:0000318"/>
    <property type="project" value="GO_Central"/>
</dbReference>
<dbReference type="GO" id="GO:0015175">
    <property type="term" value="F:neutral L-amino acid transmembrane transporter activity"/>
    <property type="evidence" value="ECO:0000318"/>
    <property type="project" value="GO_Central"/>
</dbReference>
<dbReference type="AlphaFoldDB" id="D6WTM9"/>
<dbReference type="HOGENOM" id="CLU_019375_3_2_1"/>
<comment type="subcellular location">
    <subcellularLocation>
        <location evidence="1 9">Membrane</location>
        <topology evidence="1 9">Multi-pass membrane protein</topology>
    </subcellularLocation>
</comment>
<reference evidence="10 11" key="1">
    <citation type="journal article" date="2008" name="Nature">
        <title>The genome of the model beetle and pest Tribolium castaneum.</title>
        <authorList>
            <consortium name="Tribolium Genome Sequencing Consortium"/>
            <person name="Richards S."/>
            <person name="Gibbs R.A."/>
            <person name="Weinstock G.M."/>
            <person name="Brown S.J."/>
            <person name="Denell R."/>
            <person name="Beeman R.W."/>
            <person name="Gibbs R."/>
            <person name="Beeman R.W."/>
            <person name="Brown S.J."/>
            <person name="Bucher G."/>
            <person name="Friedrich M."/>
            <person name="Grimmelikhuijzen C.J."/>
            <person name="Klingler M."/>
            <person name="Lorenzen M."/>
            <person name="Richards S."/>
            <person name="Roth S."/>
            <person name="Schroder R."/>
            <person name="Tautz D."/>
            <person name="Zdobnov E.M."/>
            <person name="Muzny D."/>
            <person name="Gibbs R.A."/>
            <person name="Weinstock G.M."/>
            <person name="Attaway T."/>
            <person name="Bell S."/>
            <person name="Buhay C.J."/>
            <person name="Chandrabose M.N."/>
            <person name="Chavez D."/>
            <person name="Clerk-Blankenburg K.P."/>
            <person name="Cree A."/>
            <person name="Dao M."/>
            <person name="Davis C."/>
            <person name="Chacko J."/>
            <person name="Dinh H."/>
            <person name="Dugan-Rocha S."/>
            <person name="Fowler G."/>
            <person name="Garner T.T."/>
            <person name="Garnes J."/>
            <person name="Gnirke A."/>
            <person name="Hawes A."/>
            <person name="Hernandez J."/>
            <person name="Hines S."/>
            <person name="Holder M."/>
            <person name="Hume J."/>
            <person name="Jhangiani S.N."/>
            <person name="Joshi V."/>
            <person name="Khan Z.M."/>
            <person name="Jackson L."/>
            <person name="Kovar C."/>
            <person name="Kowis A."/>
            <person name="Lee S."/>
            <person name="Lewis L.R."/>
            <person name="Margolis J."/>
            <person name="Morgan M."/>
            <person name="Nazareth L.V."/>
            <person name="Nguyen N."/>
            <person name="Okwuonu G."/>
            <person name="Parker D."/>
            <person name="Richards S."/>
            <person name="Ruiz S.J."/>
            <person name="Santibanez J."/>
            <person name="Savard J."/>
            <person name="Scherer S.E."/>
            <person name="Schneider B."/>
            <person name="Sodergren E."/>
            <person name="Tautz D."/>
            <person name="Vattahil S."/>
            <person name="Villasana D."/>
            <person name="White C.S."/>
            <person name="Wright R."/>
            <person name="Park Y."/>
            <person name="Beeman R.W."/>
            <person name="Lord J."/>
            <person name="Oppert B."/>
            <person name="Lorenzen M."/>
            <person name="Brown S."/>
            <person name="Wang L."/>
            <person name="Savard J."/>
            <person name="Tautz D."/>
            <person name="Richards S."/>
            <person name="Weinstock G."/>
            <person name="Gibbs R.A."/>
            <person name="Liu Y."/>
            <person name="Worley K."/>
            <person name="Weinstock G."/>
            <person name="Elsik C.G."/>
            <person name="Reese J.T."/>
            <person name="Elhaik E."/>
            <person name="Landan G."/>
            <person name="Graur D."/>
            <person name="Arensburger P."/>
            <person name="Atkinson P."/>
            <person name="Beeman R.W."/>
            <person name="Beidler J."/>
            <person name="Brown S.J."/>
            <person name="Demuth J.P."/>
            <person name="Drury D.W."/>
            <person name="Du Y.Z."/>
            <person name="Fujiwara H."/>
            <person name="Lorenzen M."/>
            <person name="Maselli V."/>
            <person name="Osanai M."/>
            <person name="Park Y."/>
            <person name="Robertson H.M."/>
            <person name="Tu Z."/>
            <person name="Wang J.J."/>
            <person name="Wang S."/>
            <person name="Richards S."/>
            <person name="Song H."/>
            <person name="Zhang L."/>
            <person name="Sodergren E."/>
            <person name="Werner D."/>
            <person name="Stanke M."/>
            <person name="Morgenstern B."/>
            <person name="Solovyev V."/>
            <person name="Kosarev P."/>
            <person name="Brown G."/>
            <person name="Chen H.C."/>
            <person name="Ermolaeva O."/>
            <person name="Hlavina W."/>
            <person name="Kapustin Y."/>
            <person name="Kiryutin B."/>
            <person name="Kitts P."/>
            <person name="Maglott D."/>
            <person name="Pruitt K."/>
            <person name="Sapojnikov V."/>
            <person name="Souvorov A."/>
            <person name="Mackey A.J."/>
            <person name="Waterhouse R.M."/>
            <person name="Wyder S."/>
            <person name="Zdobnov E.M."/>
            <person name="Zdobnov E.M."/>
            <person name="Wyder S."/>
            <person name="Kriventseva E.V."/>
            <person name="Kadowaki T."/>
            <person name="Bork P."/>
            <person name="Aranda M."/>
            <person name="Bao R."/>
            <person name="Beermann A."/>
            <person name="Berns N."/>
            <person name="Bolognesi R."/>
            <person name="Bonneton F."/>
            <person name="Bopp D."/>
            <person name="Brown S.J."/>
            <person name="Bucher G."/>
            <person name="Butts T."/>
            <person name="Chaumot A."/>
            <person name="Denell R.E."/>
            <person name="Ferrier D.E."/>
            <person name="Friedrich M."/>
            <person name="Gordon C.M."/>
            <person name="Jindra M."/>
            <person name="Klingler M."/>
            <person name="Lan Q."/>
            <person name="Lattorff H.M."/>
            <person name="Laudet V."/>
            <person name="von Levetsow C."/>
            <person name="Liu Z."/>
            <person name="Lutz R."/>
            <person name="Lynch J.A."/>
            <person name="da Fonseca R.N."/>
            <person name="Posnien N."/>
            <person name="Reuter R."/>
            <person name="Roth S."/>
            <person name="Savard J."/>
            <person name="Schinko J.B."/>
            <person name="Schmitt C."/>
            <person name="Schoppmeier M."/>
            <person name="Schroder R."/>
            <person name="Shippy T.D."/>
            <person name="Simonnet F."/>
            <person name="Marques-Souza H."/>
            <person name="Tautz D."/>
            <person name="Tomoyasu Y."/>
            <person name="Trauner J."/>
            <person name="Van der Zee M."/>
            <person name="Vervoort M."/>
            <person name="Wittkopp N."/>
            <person name="Wimmer E.A."/>
            <person name="Yang X."/>
            <person name="Jones A.K."/>
            <person name="Sattelle D.B."/>
            <person name="Ebert P.R."/>
            <person name="Nelson D."/>
            <person name="Scott J.G."/>
            <person name="Beeman R.W."/>
            <person name="Muthukrishnan S."/>
            <person name="Kramer K.J."/>
            <person name="Arakane Y."/>
            <person name="Beeman R.W."/>
            <person name="Zhu Q."/>
            <person name="Hogenkamp D."/>
            <person name="Dixit R."/>
            <person name="Oppert B."/>
            <person name="Jiang H."/>
            <person name="Zou Z."/>
            <person name="Marshall J."/>
            <person name="Elpidina E."/>
            <person name="Vinokurov K."/>
            <person name="Oppert C."/>
            <person name="Zou Z."/>
            <person name="Evans J."/>
            <person name="Lu Z."/>
            <person name="Zhao P."/>
            <person name="Sumathipala N."/>
            <person name="Altincicek B."/>
            <person name="Vilcinskas A."/>
            <person name="Williams M."/>
            <person name="Hultmark D."/>
            <person name="Hetru C."/>
            <person name="Jiang H."/>
            <person name="Grimmelikhuijzen C.J."/>
            <person name="Hauser F."/>
            <person name="Cazzamali G."/>
            <person name="Williamson M."/>
            <person name="Park Y."/>
            <person name="Li B."/>
            <person name="Tanaka Y."/>
            <person name="Predel R."/>
            <person name="Neupert S."/>
            <person name="Schachtner J."/>
            <person name="Verleyen P."/>
            <person name="Raible F."/>
            <person name="Bork P."/>
            <person name="Friedrich M."/>
            <person name="Walden K.K."/>
            <person name="Robertson H.M."/>
            <person name="Angeli S."/>
            <person name="Foret S."/>
            <person name="Bucher G."/>
            <person name="Schuetz S."/>
            <person name="Maleszka R."/>
            <person name="Wimmer E.A."/>
            <person name="Beeman R.W."/>
            <person name="Lorenzen M."/>
            <person name="Tomoyasu Y."/>
            <person name="Miller S.C."/>
            <person name="Grossmann D."/>
            <person name="Bucher G."/>
        </authorList>
    </citation>
    <scope>NUCLEOTIDE SEQUENCE [LARGE SCALE GENOMIC DNA]</scope>
    <source>
        <strain evidence="10 11">Georgia GA2</strain>
    </source>
</reference>